<dbReference type="KEGG" id="plm:Plim_3861"/>
<dbReference type="HOGENOM" id="CLU_2524658_0_0_0"/>
<dbReference type="AlphaFoldDB" id="D5SX51"/>
<dbReference type="STRING" id="521674.Plim_3861"/>
<dbReference type="EMBL" id="CP001744">
    <property type="protein sequence ID" value="ADG69673.1"/>
    <property type="molecule type" value="Genomic_DNA"/>
</dbReference>
<reference evidence="1 2" key="1">
    <citation type="journal article" date="2010" name="Stand. Genomic Sci.">
        <title>Complete genome sequence of Planctomyces limnophilus type strain (Mu 290).</title>
        <authorList>
            <person name="Labutti K."/>
            <person name="Sikorski J."/>
            <person name="Schneider S."/>
            <person name="Nolan M."/>
            <person name="Lucas S."/>
            <person name="Glavina Del Rio T."/>
            <person name="Tice H."/>
            <person name="Cheng J.F."/>
            <person name="Goodwin L."/>
            <person name="Pitluck S."/>
            <person name="Liolios K."/>
            <person name="Ivanova N."/>
            <person name="Mavromatis K."/>
            <person name="Mikhailova N."/>
            <person name="Pati A."/>
            <person name="Chen A."/>
            <person name="Palaniappan K."/>
            <person name="Land M."/>
            <person name="Hauser L."/>
            <person name="Chang Y.J."/>
            <person name="Jeffries C.D."/>
            <person name="Tindall B.J."/>
            <person name="Rohde M."/>
            <person name="Goker M."/>
            <person name="Woyke T."/>
            <person name="Bristow J."/>
            <person name="Eisen J.A."/>
            <person name="Markowitz V."/>
            <person name="Hugenholtz P."/>
            <person name="Kyrpides N.C."/>
            <person name="Klenk H.P."/>
            <person name="Lapidus A."/>
        </authorList>
    </citation>
    <scope>NUCLEOTIDE SEQUENCE [LARGE SCALE GENOMIC DNA]</scope>
    <source>
        <strain evidence="2">ATCC 43296 / DSM 3776 / IFAM 1008 / 290</strain>
    </source>
</reference>
<keyword evidence="2" id="KW-1185">Reference proteome</keyword>
<name>D5SX51_PLAL2</name>
<evidence type="ECO:0000313" key="1">
    <source>
        <dbReference type="EMBL" id="ADG69673.1"/>
    </source>
</evidence>
<protein>
    <submittedName>
        <fullName evidence="1">Uncharacterized protein</fullName>
    </submittedName>
</protein>
<organism evidence="1 2">
    <name type="scientific">Planctopirus limnophila (strain ATCC 43296 / DSM 3776 / IFAM 1008 / Mu 290)</name>
    <name type="common">Planctomyces limnophilus</name>
    <dbReference type="NCBI Taxonomy" id="521674"/>
    <lineage>
        <taxon>Bacteria</taxon>
        <taxon>Pseudomonadati</taxon>
        <taxon>Planctomycetota</taxon>
        <taxon>Planctomycetia</taxon>
        <taxon>Planctomycetales</taxon>
        <taxon>Planctomycetaceae</taxon>
        <taxon>Planctopirus</taxon>
    </lineage>
</organism>
<sequence>MQDHIDLIERYPENTHDIFDEVVFEAVREAVRENWLHGIPASTWQEGKIVYVWPSDEEIKNLPCYELIANQVKRELAIQNLPHE</sequence>
<gene>
    <name evidence="1" type="ordered locus">Plim_3861</name>
</gene>
<dbReference type="Proteomes" id="UP000002220">
    <property type="component" value="Chromosome"/>
</dbReference>
<dbReference type="RefSeq" id="WP_013112104.1">
    <property type="nucleotide sequence ID" value="NC_014148.1"/>
</dbReference>
<proteinExistence type="predicted"/>
<evidence type="ECO:0000313" key="2">
    <source>
        <dbReference type="Proteomes" id="UP000002220"/>
    </source>
</evidence>
<accession>D5SX51</accession>